<accession>A0A8H6Z672</accession>
<evidence type="ECO:0000256" key="4">
    <source>
        <dbReference type="RuleBase" id="RU368087"/>
    </source>
</evidence>
<dbReference type="Pfam" id="PF04568">
    <property type="entry name" value="IATP"/>
    <property type="match status" value="1"/>
</dbReference>
<evidence type="ECO:0000313" key="7">
    <source>
        <dbReference type="EMBL" id="KAF7373308.1"/>
    </source>
</evidence>
<evidence type="ECO:0000256" key="6">
    <source>
        <dbReference type="SAM" id="MobiDB-lite"/>
    </source>
</evidence>
<evidence type="ECO:0000256" key="5">
    <source>
        <dbReference type="SAM" id="Coils"/>
    </source>
</evidence>
<evidence type="ECO:0000256" key="2">
    <source>
        <dbReference type="ARBA" id="ARBA00010901"/>
    </source>
</evidence>
<comment type="similarity">
    <text evidence="2 4">Belongs to the ATPase inhibitor family.</text>
</comment>
<organism evidence="7 8">
    <name type="scientific">Mycena sanguinolenta</name>
    <dbReference type="NCBI Taxonomy" id="230812"/>
    <lineage>
        <taxon>Eukaryota</taxon>
        <taxon>Fungi</taxon>
        <taxon>Dikarya</taxon>
        <taxon>Basidiomycota</taxon>
        <taxon>Agaricomycotina</taxon>
        <taxon>Agaricomycetes</taxon>
        <taxon>Agaricomycetidae</taxon>
        <taxon>Agaricales</taxon>
        <taxon>Marasmiineae</taxon>
        <taxon>Mycenaceae</taxon>
        <taxon>Mycena</taxon>
    </lineage>
</organism>
<keyword evidence="8" id="KW-1185">Reference proteome</keyword>
<comment type="function">
    <text evidence="4">Inhibits the enzyme activity of ATPase.</text>
</comment>
<comment type="subcellular location">
    <subcellularLocation>
        <location evidence="1">Mitochondrion</location>
    </subcellularLocation>
</comment>
<reference evidence="7" key="1">
    <citation type="submission" date="2020-05" db="EMBL/GenBank/DDBJ databases">
        <title>Mycena genomes resolve the evolution of fungal bioluminescence.</title>
        <authorList>
            <person name="Tsai I.J."/>
        </authorList>
    </citation>
    <scope>NUCLEOTIDE SEQUENCE</scope>
    <source>
        <strain evidence="7">160909Yilan</strain>
    </source>
</reference>
<feature type="coiled-coil region" evidence="5">
    <location>
        <begin position="49"/>
        <end position="83"/>
    </location>
</feature>
<feature type="compositionally biased region" description="Basic and acidic residues" evidence="6">
    <location>
        <begin position="36"/>
        <end position="48"/>
    </location>
</feature>
<dbReference type="Proteomes" id="UP000623467">
    <property type="component" value="Unassembled WGS sequence"/>
</dbReference>
<evidence type="ECO:0000256" key="1">
    <source>
        <dbReference type="ARBA" id="ARBA00004173"/>
    </source>
</evidence>
<evidence type="ECO:0000313" key="8">
    <source>
        <dbReference type="Proteomes" id="UP000623467"/>
    </source>
</evidence>
<evidence type="ECO:0000256" key="3">
    <source>
        <dbReference type="ARBA" id="ARBA00023128"/>
    </source>
</evidence>
<dbReference type="OrthoDB" id="5532350at2759"/>
<protein>
    <recommendedName>
        <fullName evidence="4">ATPase inhibitor, mitochondrial</fullName>
    </recommendedName>
</protein>
<dbReference type="GO" id="GO:0042030">
    <property type="term" value="F:ATPase inhibitor activity"/>
    <property type="evidence" value="ECO:0007669"/>
    <property type="project" value="InterPro"/>
</dbReference>
<sequence length="87" mass="9951">MFSRLTVVRRLPQLTATSKRFASSLKEGSVAQSKGFSEKERAHENEYARRHEAQQLEKIKAEIEKKKTELNQLQAQHDAELAKAGKE</sequence>
<keyword evidence="5" id="KW-0175">Coiled coil</keyword>
<dbReference type="AlphaFoldDB" id="A0A8H6Z672"/>
<dbReference type="GO" id="GO:0005739">
    <property type="term" value="C:mitochondrion"/>
    <property type="evidence" value="ECO:0007669"/>
    <property type="project" value="UniProtKB-SubCell"/>
</dbReference>
<name>A0A8H6Z672_9AGAR</name>
<proteinExistence type="inferred from homology"/>
<dbReference type="InterPro" id="IPR007648">
    <property type="entry name" value="ATPase_inhibitor_mt"/>
</dbReference>
<keyword evidence="3" id="KW-0496">Mitochondrion</keyword>
<gene>
    <name evidence="7" type="ORF">MSAN_00540100</name>
</gene>
<dbReference type="Gene3D" id="1.20.5.500">
    <property type="entry name" value="Single helix bin"/>
    <property type="match status" value="1"/>
</dbReference>
<dbReference type="EMBL" id="JACAZH010000003">
    <property type="protein sequence ID" value="KAF7373308.1"/>
    <property type="molecule type" value="Genomic_DNA"/>
</dbReference>
<comment type="caution">
    <text evidence="7">The sequence shown here is derived from an EMBL/GenBank/DDBJ whole genome shotgun (WGS) entry which is preliminary data.</text>
</comment>
<feature type="region of interest" description="Disordered" evidence="6">
    <location>
        <begin position="21"/>
        <end position="48"/>
    </location>
</feature>